<dbReference type="Pfam" id="PF18738">
    <property type="entry name" value="HEPN_DZIP3"/>
    <property type="match status" value="1"/>
</dbReference>
<feature type="non-terminal residue" evidence="2">
    <location>
        <position position="73"/>
    </location>
</feature>
<gene>
    <name evidence="2" type="ORF">MGAL_10B045428</name>
</gene>
<organism evidence="2 3">
    <name type="scientific">Mytilus galloprovincialis</name>
    <name type="common">Mediterranean mussel</name>
    <dbReference type="NCBI Taxonomy" id="29158"/>
    <lineage>
        <taxon>Eukaryota</taxon>
        <taxon>Metazoa</taxon>
        <taxon>Spiralia</taxon>
        <taxon>Lophotrochozoa</taxon>
        <taxon>Mollusca</taxon>
        <taxon>Bivalvia</taxon>
        <taxon>Autobranchia</taxon>
        <taxon>Pteriomorphia</taxon>
        <taxon>Mytilida</taxon>
        <taxon>Mytiloidea</taxon>
        <taxon>Mytilidae</taxon>
        <taxon>Mytilinae</taxon>
        <taxon>Mytilus</taxon>
    </lineage>
</organism>
<reference evidence="2" key="1">
    <citation type="submission" date="2018-11" db="EMBL/GenBank/DDBJ databases">
        <authorList>
            <person name="Alioto T."/>
            <person name="Alioto T."/>
        </authorList>
    </citation>
    <scope>NUCLEOTIDE SEQUENCE</scope>
</reference>
<comment type="caution">
    <text evidence="2">The sequence shown here is derived from an EMBL/GenBank/DDBJ whole genome shotgun (WGS) entry which is preliminary data.</text>
</comment>
<dbReference type="Proteomes" id="UP000596742">
    <property type="component" value="Unassembled WGS sequence"/>
</dbReference>
<dbReference type="InterPro" id="IPR041249">
    <property type="entry name" value="HEPN_DZIP3"/>
</dbReference>
<sequence length="73" mass="8571">KTVNSEDFEIRLMMYLLLTLTNITIDKVYPDPSDISDSAMLARIKYIRNNVARTFGANLSGHRFNKYWDDIRQ</sequence>
<evidence type="ECO:0000259" key="1">
    <source>
        <dbReference type="Pfam" id="PF18738"/>
    </source>
</evidence>
<keyword evidence="3" id="KW-1185">Reference proteome</keyword>
<evidence type="ECO:0000313" key="2">
    <source>
        <dbReference type="EMBL" id="VDI58051.1"/>
    </source>
</evidence>
<feature type="non-terminal residue" evidence="2">
    <location>
        <position position="1"/>
    </location>
</feature>
<dbReference type="OrthoDB" id="10474053at2759"/>
<protein>
    <recommendedName>
        <fullName evidence="1">DZIP3-like HEPN domain-containing protein</fullName>
    </recommendedName>
</protein>
<proteinExistence type="predicted"/>
<evidence type="ECO:0000313" key="3">
    <source>
        <dbReference type="Proteomes" id="UP000596742"/>
    </source>
</evidence>
<dbReference type="AlphaFoldDB" id="A0A8B6G3B3"/>
<name>A0A8B6G3B3_MYTGA</name>
<accession>A0A8B6G3B3</accession>
<dbReference type="EMBL" id="UYJE01007806">
    <property type="protein sequence ID" value="VDI58051.1"/>
    <property type="molecule type" value="Genomic_DNA"/>
</dbReference>
<feature type="domain" description="DZIP3-like HEPN" evidence="1">
    <location>
        <begin position="2"/>
        <end position="72"/>
    </location>
</feature>